<gene>
    <name evidence="1" type="ORF">LK996_15635</name>
</gene>
<comment type="caution">
    <text evidence="1">The sequence shown here is derived from an EMBL/GenBank/DDBJ whole genome shotgun (WGS) entry which is preliminary data.</text>
</comment>
<accession>A0ABS8JLL7</accession>
<dbReference type="Proteomes" id="UP001165293">
    <property type="component" value="Unassembled WGS sequence"/>
</dbReference>
<keyword evidence="2" id="KW-1185">Reference proteome</keyword>
<proteinExistence type="predicted"/>
<organism evidence="1 2">
    <name type="scientific">Noviluteimonas lactosilytica</name>
    <dbReference type="NCBI Taxonomy" id="2888523"/>
    <lineage>
        <taxon>Bacteria</taxon>
        <taxon>Pseudomonadati</taxon>
        <taxon>Pseudomonadota</taxon>
        <taxon>Gammaproteobacteria</taxon>
        <taxon>Lysobacterales</taxon>
        <taxon>Lysobacteraceae</taxon>
        <taxon>Noviluteimonas</taxon>
    </lineage>
</organism>
<protein>
    <submittedName>
        <fullName evidence="1">Uncharacterized protein</fullName>
    </submittedName>
</protein>
<evidence type="ECO:0000313" key="2">
    <source>
        <dbReference type="Proteomes" id="UP001165293"/>
    </source>
</evidence>
<sequence>MDGPADIADPPWYVPGHAMDFSGKDWDYATAMGKSSGALSTMPWAQLEPILKSLWQEMQGYPPWEQSRIPMYEAWKRERLQHPSTTRSA</sequence>
<dbReference type="EMBL" id="JAJGAK010000005">
    <property type="protein sequence ID" value="MCC8364503.1"/>
    <property type="molecule type" value="Genomic_DNA"/>
</dbReference>
<reference evidence="1" key="1">
    <citation type="submission" date="2021-10" db="EMBL/GenBank/DDBJ databases">
        <authorList>
            <person name="Lyu M."/>
            <person name="Wang X."/>
            <person name="Meng X."/>
            <person name="Xu K."/>
        </authorList>
    </citation>
    <scope>NUCLEOTIDE SEQUENCE</scope>
    <source>
        <strain evidence="1">A6</strain>
    </source>
</reference>
<dbReference type="RefSeq" id="WP_230528305.1">
    <property type="nucleotide sequence ID" value="NZ_JAJGAK010000005.1"/>
</dbReference>
<name>A0ABS8JLL7_9GAMM</name>
<evidence type="ECO:0000313" key="1">
    <source>
        <dbReference type="EMBL" id="MCC8364503.1"/>
    </source>
</evidence>